<gene>
    <name evidence="2" type="ORF">AG1IA_03031</name>
</gene>
<feature type="compositionally biased region" description="Polar residues" evidence="1">
    <location>
        <begin position="40"/>
        <end position="52"/>
    </location>
</feature>
<keyword evidence="3" id="KW-1185">Reference proteome</keyword>
<dbReference type="HOGENOM" id="CLU_1587609_0_0_1"/>
<sequence>MRPEWFAYPSLEIPSTSISSGRSALDTTPPHGQILCRSSRLWSSPGPQSRPNGRTGLGRDWVHRGWDDCRCRNAKMDSRDDERGGMGGVSSMGSVDQYTVVCARFERGASWVEGKAHGFIRITALSTFDRVSPSSIYRHVKGSVGHSVYVTTVMGLWKTIPNYRPILE</sequence>
<comment type="caution">
    <text evidence="2">The sequence shown here is derived from an EMBL/GenBank/DDBJ whole genome shotgun (WGS) entry which is preliminary data.</text>
</comment>
<dbReference type="AlphaFoldDB" id="L8WY57"/>
<evidence type="ECO:0000256" key="1">
    <source>
        <dbReference type="SAM" id="MobiDB-lite"/>
    </source>
</evidence>
<dbReference type="Proteomes" id="UP000011668">
    <property type="component" value="Unassembled WGS sequence"/>
</dbReference>
<evidence type="ECO:0000313" key="3">
    <source>
        <dbReference type="Proteomes" id="UP000011668"/>
    </source>
</evidence>
<feature type="region of interest" description="Disordered" evidence="1">
    <location>
        <begin position="37"/>
        <end position="57"/>
    </location>
</feature>
<protein>
    <submittedName>
        <fullName evidence="2">Uncharacterized protein</fullName>
    </submittedName>
</protein>
<proteinExistence type="predicted"/>
<dbReference type="EMBL" id="AFRT01000680">
    <property type="protein sequence ID" value="ELU42940.1"/>
    <property type="molecule type" value="Genomic_DNA"/>
</dbReference>
<organism evidence="2 3">
    <name type="scientific">Thanatephorus cucumeris (strain AG1-IA)</name>
    <name type="common">Rice sheath blight fungus</name>
    <name type="synonym">Rhizoctonia solani</name>
    <dbReference type="NCBI Taxonomy" id="983506"/>
    <lineage>
        <taxon>Eukaryota</taxon>
        <taxon>Fungi</taxon>
        <taxon>Dikarya</taxon>
        <taxon>Basidiomycota</taxon>
        <taxon>Agaricomycotina</taxon>
        <taxon>Agaricomycetes</taxon>
        <taxon>Cantharellales</taxon>
        <taxon>Ceratobasidiaceae</taxon>
        <taxon>Rhizoctonia</taxon>
        <taxon>Rhizoctonia solani AG-1</taxon>
    </lineage>
</organism>
<accession>L8WY57</accession>
<evidence type="ECO:0000313" key="2">
    <source>
        <dbReference type="EMBL" id="ELU42940.1"/>
    </source>
</evidence>
<name>L8WY57_THACA</name>
<reference evidence="2 3" key="1">
    <citation type="journal article" date="2013" name="Nat. Commun.">
        <title>The evolution and pathogenic mechanisms of the rice sheath blight pathogen.</title>
        <authorList>
            <person name="Zheng A."/>
            <person name="Lin R."/>
            <person name="Xu L."/>
            <person name="Qin P."/>
            <person name="Tang C."/>
            <person name="Ai P."/>
            <person name="Zhang D."/>
            <person name="Liu Y."/>
            <person name="Sun Z."/>
            <person name="Feng H."/>
            <person name="Wang Y."/>
            <person name="Chen Y."/>
            <person name="Liang X."/>
            <person name="Fu R."/>
            <person name="Li Q."/>
            <person name="Zhang J."/>
            <person name="Yu X."/>
            <person name="Xie Z."/>
            <person name="Ding L."/>
            <person name="Guan P."/>
            <person name="Tang J."/>
            <person name="Liang Y."/>
            <person name="Wang S."/>
            <person name="Deng Q."/>
            <person name="Li S."/>
            <person name="Zhu J."/>
            <person name="Wang L."/>
            <person name="Liu H."/>
            <person name="Li P."/>
        </authorList>
    </citation>
    <scope>NUCLEOTIDE SEQUENCE [LARGE SCALE GENOMIC DNA]</scope>
    <source>
        <strain evidence="3">AG-1 IA</strain>
    </source>
</reference>